<evidence type="ECO:0000256" key="6">
    <source>
        <dbReference type="ARBA" id="ARBA00022763"/>
    </source>
</evidence>
<feature type="binding site" evidence="13">
    <location>
        <position position="21"/>
    </location>
    <ligand>
        <name>Mg(2+)</name>
        <dbReference type="ChEBI" id="CHEBI:18420"/>
        <label>1</label>
    </ligand>
</feature>
<organism evidence="15 16">
    <name type="scientific">Larkinella arboricola</name>
    <dbReference type="NCBI Taxonomy" id="643671"/>
    <lineage>
        <taxon>Bacteria</taxon>
        <taxon>Pseudomonadati</taxon>
        <taxon>Bacteroidota</taxon>
        <taxon>Cytophagia</taxon>
        <taxon>Cytophagales</taxon>
        <taxon>Spirosomataceae</taxon>
        <taxon>Larkinella</taxon>
    </lineage>
</organism>
<dbReference type="GO" id="GO:0000287">
    <property type="term" value="F:magnesium ion binding"/>
    <property type="evidence" value="ECO:0007669"/>
    <property type="project" value="UniProtKB-UniRule"/>
</dbReference>
<dbReference type="GO" id="GO:0006310">
    <property type="term" value="P:DNA recombination"/>
    <property type="evidence" value="ECO:0007669"/>
    <property type="project" value="UniProtKB-UniRule"/>
</dbReference>
<dbReference type="AlphaFoldDB" id="A0A327X290"/>
<keyword evidence="8 13" id="KW-0460">Magnesium</keyword>
<comment type="subunit">
    <text evidence="13">Homodimer which binds Holliday junction (HJ) DNA. The HJ becomes 2-fold symmetrical on binding to RuvC with unstacked arms; it has a different conformation from HJ DNA in complex with RuvA. In the full resolvosome a probable DNA-RuvA(4)-RuvB(12)-RuvC(2) complex forms which resolves the HJ.</text>
</comment>
<dbReference type="RefSeq" id="WP_111627995.1">
    <property type="nucleotide sequence ID" value="NZ_QLMC01000002.1"/>
</dbReference>
<dbReference type="GO" id="GO:0005737">
    <property type="term" value="C:cytoplasm"/>
    <property type="evidence" value="ECO:0007669"/>
    <property type="project" value="UniProtKB-SubCell"/>
</dbReference>
<keyword evidence="7 13" id="KW-0378">Hydrolase</keyword>
<comment type="subcellular location">
    <subcellularLocation>
        <location evidence="13">Cytoplasm</location>
    </subcellularLocation>
</comment>
<feature type="active site" evidence="13">
    <location>
        <position position="154"/>
    </location>
</feature>
<dbReference type="EMBL" id="QLMC01000002">
    <property type="protein sequence ID" value="RAK00240.1"/>
    <property type="molecule type" value="Genomic_DNA"/>
</dbReference>
<dbReference type="InterPro" id="IPR002176">
    <property type="entry name" value="X-over_junc_endoDNase_RuvC"/>
</dbReference>
<keyword evidence="3 13" id="KW-0540">Nuclease</keyword>
<dbReference type="Gene3D" id="3.30.420.10">
    <property type="entry name" value="Ribonuclease H-like superfamily/Ribonuclease H"/>
    <property type="match status" value="1"/>
</dbReference>
<dbReference type="GO" id="GO:0008821">
    <property type="term" value="F:crossover junction DNA endonuclease activity"/>
    <property type="evidence" value="ECO:0007669"/>
    <property type="project" value="UniProtKB-UniRule"/>
</dbReference>
<feature type="active site" evidence="13">
    <location>
        <position position="21"/>
    </location>
</feature>
<evidence type="ECO:0000256" key="13">
    <source>
        <dbReference type="HAMAP-Rule" id="MF_00034"/>
    </source>
</evidence>
<dbReference type="FunFam" id="3.30.420.10:FF:000002">
    <property type="entry name" value="Crossover junction endodeoxyribonuclease RuvC"/>
    <property type="match status" value="1"/>
</dbReference>
<keyword evidence="2 13" id="KW-0963">Cytoplasm</keyword>
<protein>
    <recommendedName>
        <fullName evidence="13 14">Crossover junction endodeoxyribonuclease RuvC</fullName>
        <ecNumber evidence="13 14">3.1.21.10</ecNumber>
    </recommendedName>
    <alternativeName>
        <fullName evidence="13">Holliday junction nuclease RuvC</fullName>
    </alternativeName>
    <alternativeName>
        <fullName evidence="13">Holliday junction resolvase RuvC</fullName>
    </alternativeName>
</protein>
<dbReference type="OrthoDB" id="9805499at2"/>
<evidence type="ECO:0000256" key="2">
    <source>
        <dbReference type="ARBA" id="ARBA00022490"/>
    </source>
</evidence>
<keyword evidence="9 13" id="KW-0238">DNA-binding</keyword>
<evidence type="ECO:0000256" key="8">
    <source>
        <dbReference type="ARBA" id="ARBA00022842"/>
    </source>
</evidence>
<dbReference type="EC" id="3.1.21.10" evidence="13 14"/>
<dbReference type="GO" id="GO:0006281">
    <property type="term" value="P:DNA repair"/>
    <property type="evidence" value="ECO:0007669"/>
    <property type="project" value="UniProtKB-UniRule"/>
</dbReference>
<feature type="binding site" evidence="13">
    <location>
        <position position="154"/>
    </location>
    <ligand>
        <name>Mg(2+)</name>
        <dbReference type="ChEBI" id="CHEBI:18420"/>
        <label>1</label>
    </ligand>
</feature>
<evidence type="ECO:0000256" key="3">
    <source>
        <dbReference type="ARBA" id="ARBA00022722"/>
    </source>
</evidence>
<feature type="binding site" evidence="13">
    <location>
        <position position="81"/>
    </location>
    <ligand>
        <name>Mg(2+)</name>
        <dbReference type="ChEBI" id="CHEBI:18420"/>
        <label>2</label>
    </ligand>
</feature>
<dbReference type="Proteomes" id="UP000248790">
    <property type="component" value="Unassembled WGS sequence"/>
</dbReference>
<evidence type="ECO:0000256" key="7">
    <source>
        <dbReference type="ARBA" id="ARBA00022801"/>
    </source>
</evidence>
<dbReference type="NCBIfam" id="TIGR00228">
    <property type="entry name" value="ruvC"/>
    <property type="match status" value="1"/>
</dbReference>
<comment type="caution">
    <text evidence="15">The sequence shown here is derived from an EMBL/GenBank/DDBJ whole genome shotgun (WGS) entry which is preliminary data.</text>
</comment>
<dbReference type="CDD" id="cd16962">
    <property type="entry name" value="RuvC"/>
    <property type="match status" value="1"/>
</dbReference>
<keyword evidence="5 13" id="KW-0255">Endonuclease</keyword>
<comment type="catalytic activity">
    <reaction evidence="12 13">
        <text>Endonucleolytic cleavage at a junction such as a reciprocal single-stranded crossover between two homologous DNA duplexes (Holliday junction).</text>
        <dbReference type="EC" id="3.1.21.10"/>
    </reaction>
</comment>
<comment type="function">
    <text evidence="13">The RuvA-RuvB-RuvC complex processes Holliday junction (HJ) DNA during genetic recombination and DNA repair. Endonuclease that resolves HJ intermediates. Cleaves cruciform DNA by making single-stranded nicks across the HJ at symmetrical positions within the homologous arms, yielding a 5'-phosphate and a 3'-hydroxyl group; requires a central core of homology in the junction. The consensus cleavage sequence is 5'-(A/T)TT(C/G)-3'. Cleavage occurs on the 3'-side of the TT dinucleotide at the point of strand exchange. HJ branch migration catalyzed by RuvA-RuvB allows RuvC to scan DNA until it finds its consensus sequence, where it cleaves and resolves the cruciform DNA.</text>
</comment>
<dbReference type="HAMAP" id="MF_00034">
    <property type="entry name" value="RuvC"/>
    <property type="match status" value="1"/>
</dbReference>
<dbReference type="PANTHER" id="PTHR30194">
    <property type="entry name" value="CROSSOVER JUNCTION ENDODEOXYRIBONUCLEASE RUVC"/>
    <property type="match status" value="1"/>
</dbReference>
<accession>A0A327X290</accession>
<dbReference type="PANTHER" id="PTHR30194:SF3">
    <property type="entry name" value="CROSSOVER JUNCTION ENDODEOXYRIBONUCLEASE RUVC"/>
    <property type="match status" value="1"/>
</dbReference>
<dbReference type="GO" id="GO:0048476">
    <property type="term" value="C:Holliday junction resolvase complex"/>
    <property type="evidence" value="ECO:0007669"/>
    <property type="project" value="UniProtKB-UniRule"/>
</dbReference>
<evidence type="ECO:0000256" key="11">
    <source>
        <dbReference type="ARBA" id="ARBA00023204"/>
    </source>
</evidence>
<sequence>MPNSIPATEQDVYDKIILGVDPGTQIAGYGVIGIRKTQMDMLQYGVIHLSKYSTHELKLKKLFERMIQLIEEYLPDEMAIEDPFFGKNVQAMLKLGRAQGVVMAAALSRGIPIVEYAPRRVKQSVTGNGNAAKEQVSHMVGHLLRVELDPEFFDATDALAIAICHYFHKDALPGNKSTGKKAKKGAWSAFINENPGRIS</sequence>
<dbReference type="PROSITE" id="PS01321">
    <property type="entry name" value="RUVC"/>
    <property type="match status" value="1"/>
</dbReference>
<keyword evidence="11 13" id="KW-0234">DNA repair</keyword>
<reference evidence="15 16" key="1">
    <citation type="submission" date="2018-06" db="EMBL/GenBank/DDBJ databases">
        <title>Genomic Encyclopedia of Archaeal and Bacterial Type Strains, Phase II (KMG-II): from individual species to whole genera.</title>
        <authorList>
            <person name="Goeker M."/>
        </authorList>
    </citation>
    <scope>NUCLEOTIDE SEQUENCE [LARGE SCALE GENOMIC DNA]</scope>
    <source>
        <strain evidence="15 16">DSM 21851</strain>
    </source>
</reference>
<evidence type="ECO:0000256" key="9">
    <source>
        <dbReference type="ARBA" id="ARBA00023125"/>
    </source>
</evidence>
<keyword evidence="6 13" id="KW-0227">DNA damage</keyword>
<keyword evidence="10 13" id="KW-0233">DNA recombination</keyword>
<evidence type="ECO:0000256" key="14">
    <source>
        <dbReference type="NCBIfam" id="TIGR00228"/>
    </source>
</evidence>
<dbReference type="InterPro" id="IPR020563">
    <property type="entry name" value="X-over_junc_endoDNase_Mg_BS"/>
</dbReference>
<dbReference type="InterPro" id="IPR012337">
    <property type="entry name" value="RNaseH-like_sf"/>
</dbReference>
<proteinExistence type="inferred from homology"/>
<dbReference type="PRINTS" id="PR00696">
    <property type="entry name" value="RSOLVASERUVC"/>
</dbReference>
<evidence type="ECO:0000256" key="12">
    <source>
        <dbReference type="ARBA" id="ARBA00029354"/>
    </source>
</evidence>
<evidence type="ECO:0000256" key="5">
    <source>
        <dbReference type="ARBA" id="ARBA00022759"/>
    </source>
</evidence>
<evidence type="ECO:0000313" key="16">
    <source>
        <dbReference type="Proteomes" id="UP000248790"/>
    </source>
</evidence>
<evidence type="ECO:0000256" key="10">
    <source>
        <dbReference type="ARBA" id="ARBA00023172"/>
    </source>
</evidence>
<keyword evidence="16" id="KW-1185">Reference proteome</keyword>
<name>A0A327X290_LARAB</name>
<feature type="active site" evidence="13">
    <location>
        <position position="81"/>
    </location>
</feature>
<keyword evidence="4 13" id="KW-0479">Metal-binding</keyword>
<dbReference type="Pfam" id="PF02075">
    <property type="entry name" value="RuvC"/>
    <property type="match status" value="1"/>
</dbReference>
<comment type="cofactor">
    <cofactor evidence="13">
        <name>Mg(2+)</name>
        <dbReference type="ChEBI" id="CHEBI:18420"/>
    </cofactor>
    <text evidence="13">Binds 2 Mg(2+) ion per subunit.</text>
</comment>
<evidence type="ECO:0000256" key="4">
    <source>
        <dbReference type="ARBA" id="ARBA00022723"/>
    </source>
</evidence>
<comment type="similarity">
    <text evidence="1 13">Belongs to the RuvC family.</text>
</comment>
<dbReference type="InterPro" id="IPR036397">
    <property type="entry name" value="RNaseH_sf"/>
</dbReference>
<gene>
    <name evidence="13" type="primary">ruvC</name>
    <name evidence="15" type="ORF">LX87_01939</name>
</gene>
<evidence type="ECO:0000256" key="1">
    <source>
        <dbReference type="ARBA" id="ARBA00009518"/>
    </source>
</evidence>
<dbReference type="GO" id="GO:0003677">
    <property type="term" value="F:DNA binding"/>
    <property type="evidence" value="ECO:0007669"/>
    <property type="project" value="UniProtKB-KW"/>
</dbReference>
<evidence type="ECO:0000313" key="15">
    <source>
        <dbReference type="EMBL" id="RAK00240.1"/>
    </source>
</evidence>
<dbReference type="SUPFAM" id="SSF53098">
    <property type="entry name" value="Ribonuclease H-like"/>
    <property type="match status" value="1"/>
</dbReference>